<evidence type="ECO:0000313" key="9">
    <source>
        <dbReference type="Proteomes" id="UP000766486"/>
    </source>
</evidence>
<reference evidence="8 9" key="1">
    <citation type="submission" date="2019-06" db="EMBL/GenBank/DDBJ databases">
        <authorList>
            <person name="Broberg M."/>
        </authorList>
    </citation>
    <scope>NUCLEOTIDE SEQUENCE [LARGE SCALE GENOMIC DNA]</scope>
</reference>
<proteinExistence type="predicted"/>
<dbReference type="InterPro" id="IPR051059">
    <property type="entry name" value="VerF-like"/>
</dbReference>
<comment type="subcellular location">
    <subcellularLocation>
        <location evidence="1">Nucleus</location>
    </subcellularLocation>
</comment>
<organism evidence="8 9">
    <name type="scientific">Bionectria ochroleuca</name>
    <name type="common">Gliocladium roseum</name>
    <dbReference type="NCBI Taxonomy" id="29856"/>
    <lineage>
        <taxon>Eukaryota</taxon>
        <taxon>Fungi</taxon>
        <taxon>Dikarya</taxon>
        <taxon>Ascomycota</taxon>
        <taxon>Pezizomycotina</taxon>
        <taxon>Sordariomycetes</taxon>
        <taxon>Hypocreomycetidae</taxon>
        <taxon>Hypocreales</taxon>
        <taxon>Bionectriaceae</taxon>
        <taxon>Clonostachys</taxon>
    </lineage>
</organism>
<evidence type="ECO:0000256" key="1">
    <source>
        <dbReference type="ARBA" id="ARBA00004123"/>
    </source>
</evidence>
<evidence type="ECO:0000256" key="3">
    <source>
        <dbReference type="ARBA" id="ARBA00022737"/>
    </source>
</evidence>
<dbReference type="InterPro" id="IPR007219">
    <property type="entry name" value="XnlR_reg_dom"/>
</dbReference>
<evidence type="ECO:0000256" key="5">
    <source>
        <dbReference type="ARBA" id="ARBA00022833"/>
    </source>
</evidence>
<evidence type="ECO:0000259" key="7">
    <source>
        <dbReference type="Pfam" id="PF04082"/>
    </source>
</evidence>
<keyword evidence="3" id="KW-0677">Repeat</keyword>
<dbReference type="EMBL" id="CABFNS010000739">
    <property type="protein sequence ID" value="VUC25703.1"/>
    <property type="molecule type" value="Genomic_DNA"/>
</dbReference>
<sequence>MSSSHLGEQGDDSTVVNPGQVSFDRTCDVQVPSAEQLQPTTSSLALPQSDAIIQPHPGAFSPVSTSLSLTPPFLFGSGGVDLQALESFFQQKNLVQSFPHFSHGDLIFPEDSLLPEFDATVFDNTASFNMPEQFVDELDETDISASAEILSSRTRHVTPTPPLNDVPEGQPDYPATSHSFRVVRCTEEDVEVVRKAYIHASTLEADIEAKIPSKSRVSRLLNAYFEYFDPHTPIIHRPTFAVSTTPGPLLLAMLAVGGCYLSEHGFAYKAYEAASAILCVQVGGLSGNPLYVRQAQRHFSLVADLLRTAESAVGDCWAAACSDWSRWIHIETLSRFVFKALLYSLF</sequence>
<dbReference type="PANTHER" id="PTHR40626:SF11">
    <property type="entry name" value="ZINC FINGER PROTEIN YPR022C"/>
    <property type="match status" value="1"/>
</dbReference>
<protein>
    <recommendedName>
        <fullName evidence="7">Xylanolytic transcriptional activator regulatory domain-containing protein</fullName>
    </recommendedName>
</protein>
<evidence type="ECO:0000256" key="4">
    <source>
        <dbReference type="ARBA" id="ARBA00022771"/>
    </source>
</evidence>
<keyword evidence="2" id="KW-0479">Metal-binding</keyword>
<dbReference type="CDD" id="cd12148">
    <property type="entry name" value="fungal_TF_MHR"/>
    <property type="match status" value="1"/>
</dbReference>
<keyword evidence="4" id="KW-0863">Zinc-finger</keyword>
<name>A0ABY6U673_BIOOC</name>
<evidence type="ECO:0000256" key="2">
    <source>
        <dbReference type="ARBA" id="ARBA00022723"/>
    </source>
</evidence>
<evidence type="ECO:0000256" key="6">
    <source>
        <dbReference type="ARBA" id="ARBA00023242"/>
    </source>
</evidence>
<keyword evidence="6" id="KW-0539">Nucleus</keyword>
<comment type="caution">
    <text evidence="8">The sequence shown here is derived from an EMBL/GenBank/DDBJ whole genome shotgun (WGS) entry which is preliminary data.</text>
</comment>
<dbReference type="Proteomes" id="UP000766486">
    <property type="component" value="Unassembled WGS sequence"/>
</dbReference>
<keyword evidence="9" id="KW-1185">Reference proteome</keyword>
<dbReference type="Pfam" id="PF04082">
    <property type="entry name" value="Fungal_trans"/>
    <property type="match status" value="1"/>
</dbReference>
<gene>
    <name evidence="8" type="ORF">CLO192961_LOCUS174692</name>
</gene>
<feature type="domain" description="Xylanolytic transcriptional activator regulatory" evidence="7">
    <location>
        <begin position="221"/>
        <end position="266"/>
    </location>
</feature>
<evidence type="ECO:0000313" key="8">
    <source>
        <dbReference type="EMBL" id="VUC25703.1"/>
    </source>
</evidence>
<accession>A0ABY6U673</accession>
<keyword evidence="5" id="KW-0862">Zinc</keyword>
<dbReference type="PANTHER" id="PTHR40626">
    <property type="entry name" value="MIP31509P"/>
    <property type="match status" value="1"/>
</dbReference>